<organism evidence="2 3">
    <name type="scientific">Flemingia macrophylla</name>
    <dbReference type="NCBI Taxonomy" id="520843"/>
    <lineage>
        <taxon>Eukaryota</taxon>
        <taxon>Viridiplantae</taxon>
        <taxon>Streptophyta</taxon>
        <taxon>Embryophyta</taxon>
        <taxon>Tracheophyta</taxon>
        <taxon>Spermatophyta</taxon>
        <taxon>Magnoliopsida</taxon>
        <taxon>eudicotyledons</taxon>
        <taxon>Gunneridae</taxon>
        <taxon>Pentapetalae</taxon>
        <taxon>rosids</taxon>
        <taxon>fabids</taxon>
        <taxon>Fabales</taxon>
        <taxon>Fabaceae</taxon>
        <taxon>Papilionoideae</taxon>
        <taxon>50 kb inversion clade</taxon>
        <taxon>NPAAA clade</taxon>
        <taxon>indigoferoid/millettioid clade</taxon>
        <taxon>Phaseoleae</taxon>
        <taxon>Flemingia</taxon>
    </lineage>
</organism>
<reference evidence="2 3" key="1">
    <citation type="submission" date="2024-08" db="EMBL/GenBank/DDBJ databases">
        <title>Insights into the chromosomal genome structure of Flemingia macrophylla.</title>
        <authorList>
            <person name="Ding Y."/>
            <person name="Zhao Y."/>
            <person name="Bi W."/>
            <person name="Wu M."/>
            <person name="Zhao G."/>
            <person name="Gong Y."/>
            <person name="Li W."/>
            <person name="Zhang P."/>
        </authorList>
    </citation>
    <scope>NUCLEOTIDE SEQUENCE [LARGE SCALE GENOMIC DNA]</scope>
    <source>
        <strain evidence="2">DYQJB</strain>
        <tissue evidence="2">Leaf</tissue>
    </source>
</reference>
<gene>
    <name evidence="2" type="ORF">Fmac_018018</name>
</gene>
<dbReference type="AlphaFoldDB" id="A0ABD1M482"/>
<evidence type="ECO:0000256" key="1">
    <source>
        <dbReference type="SAM" id="MobiDB-lite"/>
    </source>
</evidence>
<accession>A0ABD1M482</accession>
<evidence type="ECO:0000313" key="3">
    <source>
        <dbReference type="Proteomes" id="UP001603857"/>
    </source>
</evidence>
<dbReference type="EMBL" id="JBGMDY010000006">
    <property type="protein sequence ID" value="KAL2330437.1"/>
    <property type="molecule type" value="Genomic_DNA"/>
</dbReference>
<proteinExistence type="predicted"/>
<evidence type="ECO:0000313" key="2">
    <source>
        <dbReference type="EMBL" id="KAL2330437.1"/>
    </source>
</evidence>
<protein>
    <submittedName>
        <fullName evidence="2">Uncharacterized protein</fullName>
    </submittedName>
</protein>
<name>A0ABD1M482_9FABA</name>
<comment type="caution">
    <text evidence="2">The sequence shown here is derived from an EMBL/GenBank/DDBJ whole genome shotgun (WGS) entry which is preliminary data.</text>
</comment>
<feature type="region of interest" description="Disordered" evidence="1">
    <location>
        <begin position="61"/>
        <end position="82"/>
    </location>
</feature>
<dbReference type="Proteomes" id="UP001603857">
    <property type="component" value="Unassembled WGS sequence"/>
</dbReference>
<sequence>MRLPQPSMPPSLDSNFHYFATLQPNSVTPSHSPGSSAMVLDLKPSSEPPTFLLSAKSNYLQGGGEAADDEEDLYSRLKSLQR</sequence>
<keyword evidence="3" id="KW-1185">Reference proteome</keyword>